<dbReference type="AlphaFoldDB" id="F4QEY4"/>
<dbReference type="EMBL" id="GL883029">
    <property type="protein sequence ID" value="EGG14191.1"/>
    <property type="molecule type" value="Genomic_DNA"/>
</dbReference>
<dbReference type="GeneID" id="14866459"/>
<dbReference type="InterPro" id="IPR032675">
    <property type="entry name" value="LRR_dom_sf"/>
</dbReference>
<gene>
    <name evidence="1" type="ORF">DFA_11960</name>
</gene>
<name>F4QEY4_CACFS</name>
<dbReference type="RefSeq" id="XP_004350899.1">
    <property type="nucleotide sequence ID" value="XM_004350848.1"/>
</dbReference>
<reference evidence="2" key="1">
    <citation type="journal article" date="2011" name="Genome Res.">
        <title>Phylogeny-wide analysis of social amoeba genomes highlights ancient origins for complex intercellular communication.</title>
        <authorList>
            <person name="Heidel A.J."/>
            <person name="Lawal H.M."/>
            <person name="Felder M."/>
            <person name="Schilde C."/>
            <person name="Helps N.R."/>
            <person name="Tunggal B."/>
            <person name="Rivero F."/>
            <person name="John U."/>
            <person name="Schleicher M."/>
            <person name="Eichinger L."/>
            <person name="Platzer M."/>
            <person name="Noegel A.A."/>
            <person name="Schaap P."/>
            <person name="Gloeckner G."/>
        </authorList>
    </citation>
    <scope>NUCLEOTIDE SEQUENCE [LARGE SCALE GENOMIC DNA]</scope>
    <source>
        <strain evidence="2">SH3</strain>
    </source>
</reference>
<evidence type="ECO:0000313" key="1">
    <source>
        <dbReference type="EMBL" id="EGG14191.1"/>
    </source>
</evidence>
<dbReference type="KEGG" id="dfa:DFA_11960"/>
<proteinExistence type="predicted"/>
<dbReference type="STRING" id="1054147.F4QEY4"/>
<accession>F4QEY4</accession>
<protein>
    <submittedName>
        <fullName evidence="1">Uncharacterized protein</fullName>
    </submittedName>
</protein>
<sequence length="566" mass="64408">MKSKQLEVEVEVQQQVEGGVEKEYTKAELNRLLKQDVYDLCIKRGISVTTTETKVSLVQKLLKSPKHQKEEKQPVVVENTNTSAPIAIESTTTTTTTTTTGTKWECDLPWNIVSRILLYSFKNASICTCVNSFRLRTEQLKLVDGYGYAEKSRHLDLFGHSQMNPQIKDHVLKRDGMCPMHQFNHDLGYNASITFDKDMQLKDTLPSYGDDGRLWKRSVALVSKRVFALVSDVLFTDITIRADNIDEWWNHITNNSCVIKRANTLTIGPSILPSSLFPSTNNMLLYKSAKELLFGSVDKLHIQSDQLVEKMDGLKKIATNMPQLKSIVLHCNLSKFTLKGFFTTQFTNLTSLNLYLVNVKCGGVKFDQIPTFLQPGTSITKIILPCYLDWNKLDSSVKQNLETISLRGKADFDWPSSNIITFSEIKQEDFRKLKHLHITYYDGKEGNWNDMNLPLLSVKKLTLTRCPPDVSVFIRNPQVSVVRFRNINNSNNSPFFNQSTINPETISQLLFGKTTTISSLSKIIIDSPTDIVDKDINRFKDQGYQFKGSSFSTKYSLKKLIFTNKN</sequence>
<dbReference type="Gene3D" id="3.80.10.10">
    <property type="entry name" value="Ribonuclease Inhibitor"/>
    <property type="match status" value="1"/>
</dbReference>
<organism evidence="1 2">
    <name type="scientific">Cavenderia fasciculata</name>
    <name type="common">Slime mold</name>
    <name type="synonym">Dictyostelium fasciculatum</name>
    <dbReference type="NCBI Taxonomy" id="261658"/>
    <lineage>
        <taxon>Eukaryota</taxon>
        <taxon>Amoebozoa</taxon>
        <taxon>Evosea</taxon>
        <taxon>Eumycetozoa</taxon>
        <taxon>Dictyostelia</taxon>
        <taxon>Acytosteliales</taxon>
        <taxon>Cavenderiaceae</taxon>
        <taxon>Cavenderia</taxon>
    </lineage>
</organism>
<evidence type="ECO:0000313" key="2">
    <source>
        <dbReference type="Proteomes" id="UP000007797"/>
    </source>
</evidence>
<dbReference type="Proteomes" id="UP000007797">
    <property type="component" value="Unassembled WGS sequence"/>
</dbReference>
<keyword evidence="2" id="KW-1185">Reference proteome</keyword>